<protein>
    <submittedName>
        <fullName evidence="1">Tetratricopeptide-like helical domain-containing protein</fullName>
    </submittedName>
</protein>
<evidence type="ECO:0000313" key="1">
    <source>
        <dbReference type="EMBL" id="KAH7692148.1"/>
    </source>
</evidence>
<evidence type="ECO:0000313" key="2">
    <source>
        <dbReference type="Proteomes" id="UP000827976"/>
    </source>
</evidence>
<organism evidence="1 2">
    <name type="scientific">Dioscorea alata</name>
    <name type="common">Purple yam</name>
    <dbReference type="NCBI Taxonomy" id="55571"/>
    <lineage>
        <taxon>Eukaryota</taxon>
        <taxon>Viridiplantae</taxon>
        <taxon>Streptophyta</taxon>
        <taxon>Embryophyta</taxon>
        <taxon>Tracheophyta</taxon>
        <taxon>Spermatophyta</taxon>
        <taxon>Magnoliopsida</taxon>
        <taxon>Liliopsida</taxon>
        <taxon>Dioscoreales</taxon>
        <taxon>Dioscoreaceae</taxon>
        <taxon>Dioscorea</taxon>
    </lineage>
</organism>
<keyword evidence="2" id="KW-1185">Reference proteome</keyword>
<dbReference type="EMBL" id="CM037011">
    <property type="protein sequence ID" value="KAH7692148.1"/>
    <property type="molecule type" value="Genomic_DNA"/>
</dbReference>
<dbReference type="Proteomes" id="UP000827976">
    <property type="component" value="Chromosome 1"/>
</dbReference>
<comment type="caution">
    <text evidence="1">The sequence shown here is derived from an EMBL/GenBank/DDBJ whole genome shotgun (WGS) entry which is preliminary data.</text>
</comment>
<accession>A0ACB7WUQ1</accession>
<proteinExistence type="predicted"/>
<reference evidence="2" key="1">
    <citation type="journal article" date="2022" name="Nat. Commun.">
        <title>Chromosome evolution and the genetic basis of agronomically important traits in greater yam.</title>
        <authorList>
            <person name="Bredeson J.V."/>
            <person name="Lyons J.B."/>
            <person name="Oniyinde I.O."/>
            <person name="Okereke N.R."/>
            <person name="Kolade O."/>
            <person name="Nnabue I."/>
            <person name="Nwadili C.O."/>
            <person name="Hribova E."/>
            <person name="Parker M."/>
            <person name="Nwogha J."/>
            <person name="Shu S."/>
            <person name="Carlson J."/>
            <person name="Kariba R."/>
            <person name="Muthemba S."/>
            <person name="Knop K."/>
            <person name="Barton G.J."/>
            <person name="Sherwood A.V."/>
            <person name="Lopez-Montes A."/>
            <person name="Asiedu R."/>
            <person name="Jamnadass R."/>
            <person name="Muchugi A."/>
            <person name="Goodstein D."/>
            <person name="Egesi C.N."/>
            <person name="Featherston J."/>
            <person name="Asfaw A."/>
            <person name="Simpson G.G."/>
            <person name="Dolezel J."/>
            <person name="Hendre P.S."/>
            <person name="Van Deynze A."/>
            <person name="Kumar P.L."/>
            <person name="Obidiegwu J.E."/>
            <person name="Bhattacharjee R."/>
            <person name="Rokhsar D.S."/>
        </authorList>
    </citation>
    <scope>NUCLEOTIDE SEQUENCE [LARGE SCALE GENOMIC DNA]</scope>
    <source>
        <strain evidence="2">cv. TDa95/00328</strain>
    </source>
</reference>
<sequence>MQIEKARTSMLECSAKKLPPLRSHLLSLLRECKSTPHLNQILGILFTSGLSSHPLSITSLVSAAARSMPGGIALAFTSAAFDQIRSLAPPDASPWNAMISACSLLSCNSNAVDYYALMVREGVIPNQHTYPLLLKSMSGIESKNVGLIHSHIVKLGFDCDSFVSNSLVACYAGVGDLESACEVFDEMPHRDRVSWAALVHGHIKCGFAGKGLSLFVQMKNEDVEIDEVTIATILKGAGMVGNDWFGRCIHGFYLESGRVKWDVYLGSALVDMYGKCDSCDDARKVFEQMPLRNVVTWSALIAGYVHCSRFKDALLVFQDMLVERLIPNQVTVVSVLTACAQLGALDQGRWVHNYIRRSKLGCNSIVGTALVDMYAKCGCIDDALAVFSGLQHKGVFPWTALISGLATHGLAVECLNLFTQMLKEGVKPNEITLIGVLCACAHGGLVDQGRKYFDQMLTDFGIMPTVEHYGCMVDLLGRAGHLEEALCLIKSMPMEPSPGIWGALFGACMIHRDFALGERIGEHLVRMQPHHSGRYALLANMYSVSQKWDEVADIRKAMKEQKVEKSTGCSWLEVNGSLHEFIAFDHSHPRSKDIYETLDAMTLLMMD</sequence>
<name>A0ACB7WUQ1_DIOAL</name>
<gene>
    <name evidence="1" type="ORF">IHE45_01G046400</name>
</gene>